<evidence type="ECO:0000256" key="6">
    <source>
        <dbReference type="SAM" id="Phobius"/>
    </source>
</evidence>
<dbReference type="PANTHER" id="PTHR39087">
    <property type="entry name" value="UPF0104 MEMBRANE PROTEIN MJ1595"/>
    <property type="match status" value="1"/>
</dbReference>
<gene>
    <name evidence="7" type="ORF">NBH00_01510</name>
</gene>
<feature type="transmembrane region" description="Helical" evidence="6">
    <location>
        <begin position="279"/>
        <end position="303"/>
    </location>
</feature>
<dbReference type="InterPro" id="IPR022791">
    <property type="entry name" value="L-PG_synthase/AglD"/>
</dbReference>
<evidence type="ECO:0000313" key="7">
    <source>
        <dbReference type="EMBL" id="UTI64897.1"/>
    </source>
</evidence>
<dbReference type="RefSeq" id="WP_254571589.1">
    <property type="nucleotide sequence ID" value="NZ_CP098502.1"/>
</dbReference>
<keyword evidence="2" id="KW-1003">Cell membrane</keyword>
<dbReference type="Pfam" id="PF03706">
    <property type="entry name" value="LPG_synthase_TM"/>
    <property type="match status" value="1"/>
</dbReference>
<keyword evidence="3 6" id="KW-0812">Transmembrane</keyword>
<comment type="subcellular location">
    <subcellularLocation>
        <location evidence="1">Cell membrane</location>
        <topology evidence="1">Multi-pass membrane protein</topology>
    </subcellularLocation>
</comment>
<evidence type="ECO:0000256" key="4">
    <source>
        <dbReference type="ARBA" id="ARBA00022989"/>
    </source>
</evidence>
<accession>A0ABY5DUZ4</accession>
<keyword evidence="4 6" id="KW-1133">Transmembrane helix</keyword>
<name>A0ABY5DUZ4_9ACTN</name>
<keyword evidence="8" id="KW-1185">Reference proteome</keyword>
<evidence type="ECO:0000313" key="8">
    <source>
        <dbReference type="Proteomes" id="UP001056035"/>
    </source>
</evidence>
<evidence type="ECO:0000256" key="3">
    <source>
        <dbReference type="ARBA" id="ARBA00022692"/>
    </source>
</evidence>
<feature type="transmembrane region" description="Helical" evidence="6">
    <location>
        <begin position="150"/>
        <end position="172"/>
    </location>
</feature>
<dbReference type="EMBL" id="CP098502">
    <property type="protein sequence ID" value="UTI64897.1"/>
    <property type="molecule type" value="Genomic_DNA"/>
</dbReference>
<protein>
    <submittedName>
        <fullName evidence="7">Flippase-like domain-containing protein</fullName>
    </submittedName>
</protein>
<keyword evidence="5 6" id="KW-0472">Membrane</keyword>
<proteinExistence type="predicted"/>
<dbReference type="Proteomes" id="UP001056035">
    <property type="component" value="Chromosome"/>
</dbReference>
<dbReference type="PANTHER" id="PTHR39087:SF2">
    <property type="entry name" value="UPF0104 MEMBRANE PROTEIN MJ1595"/>
    <property type="match status" value="1"/>
</dbReference>
<organism evidence="7 8">
    <name type="scientific">Paraconexibacter antarcticus</name>
    <dbReference type="NCBI Taxonomy" id="2949664"/>
    <lineage>
        <taxon>Bacteria</taxon>
        <taxon>Bacillati</taxon>
        <taxon>Actinomycetota</taxon>
        <taxon>Thermoleophilia</taxon>
        <taxon>Solirubrobacterales</taxon>
        <taxon>Paraconexibacteraceae</taxon>
        <taxon>Paraconexibacter</taxon>
    </lineage>
</organism>
<evidence type="ECO:0000256" key="1">
    <source>
        <dbReference type="ARBA" id="ARBA00004651"/>
    </source>
</evidence>
<feature type="transmembrane region" description="Helical" evidence="6">
    <location>
        <begin position="103"/>
        <end position="130"/>
    </location>
</feature>
<feature type="transmembrane region" description="Helical" evidence="6">
    <location>
        <begin position="219"/>
        <end position="241"/>
    </location>
</feature>
<evidence type="ECO:0000256" key="5">
    <source>
        <dbReference type="ARBA" id="ARBA00023136"/>
    </source>
</evidence>
<evidence type="ECO:0000256" key="2">
    <source>
        <dbReference type="ARBA" id="ARBA00022475"/>
    </source>
</evidence>
<sequence length="333" mass="35201">MLNTINDLLRSSAHAANLILRDTAKVNPWLLLLGVALYLTAQAVRTRGWHTILLATYPDSGLRARDTCGAYLAGSGLNAIIPARGGDIVKLRLVHRKVPGSSYATLAGTFVPETVFETLFGTALVVWALARGFLPVPTSTGELPSVDVTLVIRHPIIVSVATLAVVALLLLVGRTVRRGATTLLDRFRQGLVIFGTPRRFVRGVASWQALGRLIRLGSLAAFMEAFALPVTLTTVVLVMAAQGGGRIIPLAPASAGLRLAMLSYGFAETTGQAVDIAQITAFTFGVGCVLMVSGLAVATVILWRQLGTLNPRKVLRASRYGAISTGVPTGTRG</sequence>
<reference evidence="7 8" key="1">
    <citation type="submission" date="2022-06" db="EMBL/GenBank/DDBJ databases">
        <title>Paraconexibacter antarcticus.</title>
        <authorList>
            <person name="Kim C.S."/>
        </authorList>
    </citation>
    <scope>NUCLEOTIDE SEQUENCE [LARGE SCALE GENOMIC DNA]</scope>
    <source>
        <strain evidence="7 8">02-257</strain>
    </source>
</reference>